<dbReference type="AlphaFoldDB" id="A0A1U7M3F8"/>
<dbReference type="InterPro" id="IPR029787">
    <property type="entry name" value="Nucleotide_cyclase"/>
</dbReference>
<dbReference type="Pfam" id="PF00563">
    <property type="entry name" value="EAL"/>
    <property type="match status" value="1"/>
</dbReference>
<dbReference type="InterPro" id="IPR050706">
    <property type="entry name" value="Cyclic-di-GMP_PDE-like"/>
</dbReference>
<dbReference type="NCBIfam" id="TIGR00254">
    <property type="entry name" value="GGDEF"/>
    <property type="match status" value="1"/>
</dbReference>
<dbReference type="CDD" id="cd01948">
    <property type="entry name" value="EAL"/>
    <property type="match status" value="1"/>
</dbReference>
<dbReference type="InterPro" id="IPR035919">
    <property type="entry name" value="EAL_sf"/>
</dbReference>
<dbReference type="PROSITE" id="PS50883">
    <property type="entry name" value="EAL"/>
    <property type="match status" value="1"/>
</dbReference>
<dbReference type="SUPFAM" id="SSF55073">
    <property type="entry name" value="Nucleotide cyclase"/>
    <property type="match status" value="1"/>
</dbReference>
<dbReference type="Proteomes" id="UP000186112">
    <property type="component" value="Unassembled WGS sequence"/>
</dbReference>
<name>A0A1U7M3F8_TISCR</name>
<dbReference type="EC" id="3.1.4.52" evidence="3"/>
<proteinExistence type="predicted"/>
<dbReference type="InterPro" id="IPR001633">
    <property type="entry name" value="EAL_dom"/>
</dbReference>
<dbReference type="Pfam" id="PF00990">
    <property type="entry name" value="GGDEF"/>
    <property type="match status" value="1"/>
</dbReference>
<dbReference type="SMART" id="SM00052">
    <property type="entry name" value="EAL"/>
    <property type="match status" value="1"/>
</dbReference>
<reference evidence="3 4" key="1">
    <citation type="submission" date="2016-02" db="EMBL/GenBank/DDBJ databases">
        <title>Genome sequence of Tissierella creatinophila DSM 6911.</title>
        <authorList>
            <person name="Poehlein A."/>
            <person name="Daniel R."/>
        </authorList>
    </citation>
    <scope>NUCLEOTIDE SEQUENCE [LARGE SCALE GENOMIC DNA]</scope>
    <source>
        <strain evidence="3 4">DSM 6911</strain>
    </source>
</reference>
<evidence type="ECO:0000259" key="1">
    <source>
        <dbReference type="PROSITE" id="PS50883"/>
    </source>
</evidence>
<evidence type="ECO:0000259" key="2">
    <source>
        <dbReference type="PROSITE" id="PS50887"/>
    </source>
</evidence>
<dbReference type="RefSeq" id="WP_075728052.1">
    <property type="nucleotide sequence ID" value="NZ_LTDM01000059.1"/>
</dbReference>
<dbReference type="SMART" id="SM00267">
    <property type="entry name" value="GGDEF"/>
    <property type="match status" value="1"/>
</dbReference>
<dbReference type="PANTHER" id="PTHR33121:SF70">
    <property type="entry name" value="SIGNALING PROTEIN YKOW"/>
    <property type="match status" value="1"/>
</dbReference>
<sequence length="430" mass="49827">MNINTRDCAKIDFLTKLYSRSYSLECIKMLIEDNKEFSIFYIDLNKFKTVNDVYGHDIGDIVLREVGKRFKSLEKEDFLFARFGGDEFIGVYQSVDEDKINQLGQSIDKVLKNHIVVSESEFTISASIGVARYPLDCDNVDDLLKLSDMAMYNAKKYGSNKYLIRDELSKKLAFRRKIEKLFKTIDFEKDLFLEYQPIFNLETGNLTSIEALVRWNHKTEGIIYPNDFIYIAEEIDKIKDITKWVFINSLKQIGEWNKKYGTNYKISLNVADACIHNKIFFNNVKYMLEKFKVKAEWVTIELTELSLSVSPEYMKKLLCSINEIGIDIHIDNFGTYPIIISDLKEFKINGVKIAKKFIDKLDNEDGVSIVNAMILLSKGLGIETIAKGVEKNEEYKVLKDLSCDKIQGFYLEKPMSKEALEEKYMINAIK</sequence>
<organism evidence="3 4">
    <name type="scientific">Tissierella creatinophila DSM 6911</name>
    <dbReference type="NCBI Taxonomy" id="1123403"/>
    <lineage>
        <taxon>Bacteria</taxon>
        <taxon>Bacillati</taxon>
        <taxon>Bacillota</taxon>
        <taxon>Tissierellia</taxon>
        <taxon>Tissierellales</taxon>
        <taxon>Tissierellaceae</taxon>
        <taxon>Tissierella</taxon>
    </lineage>
</organism>
<dbReference type="PANTHER" id="PTHR33121">
    <property type="entry name" value="CYCLIC DI-GMP PHOSPHODIESTERASE PDEF"/>
    <property type="match status" value="1"/>
</dbReference>
<dbReference type="EMBL" id="LTDM01000059">
    <property type="protein sequence ID" value="OLS01853.1"/>
    <property type="molecule type" value="Genomic_DNA"/>
</dbReference>
<feature type="domain" description="EAL" evidence="1">
    <location>
        <begin position="175"/>
        <end position="428"/>
    </location>
</feature>
<dbReference type="GO" id="GO:0071111">
    <property type="term" value="F:cyclic-guanylate-specific phosphodiesterase activity"/>
    <property type="evidence" value="ECO:0007669"/>
    <property type="project" value="UniProtKB-EC"/>
</dbReference>
<keyword evidence="3" id="KW-0378">Hydrolase</keyword>
<keyword evidence="4" id="KW-1185">Reference proteome</keyword>
<dbReference type="PROSITE" id="PS50887">
    <property type="entry name" value="GGDEF"/>
    <property type="match status" value="1"/>
</dbReference>
<dbReference type="InterPro" id="IPR000160">
    <property type="entry name" value="GGDEF_dom"/>
</dbReference>
<dbReference type="CDD" id="cd01949">
    <property type="entry name" value="GGDEF"/>
    <property type="match status" value="1"/>
</dbReference>
<dbReference type="SUPFAM" id="SSF141868">
    <property type="entry name" value="EAL domain-like"/>
    <property type="match status" value="1"/>
</dbReference>
<evidence type="ECO:0000313" key="4">
    <source>
        <dbReference type="Proteomes" id="UP000186112"/>
    </source>
</evidence>
<dbReference type="Gene3D" id="3.30.70.270">
    <property type="match status" value="1"/>
</dbReference>
<accession>A0A1U7M3F8</accession>
<evidence type="ECO:0000313" key="3">
    <source>
        <dbReference type="EMBL" id="OLS01853.1"/>
    </source>
</evidence>
<dbReference type="OrthoDB" id="9805474at2"/>
<dbReference type="Gene3D" id="3.20.20.450">
    <property type="entry name" value="EAL domain"/>
    <property type="match status" value="1"/>
</dbReference>
<dbReference type="InterPro" id="IPR043128">
    <property type="entry name" value="Rev_trsase/Diguanyl_cyclase"/>
</dbReference>
<comment type="caution">
    <text evidence="3">The sequence shown here is derived from an EMBL/GenBank/DDBJ whole genome shotgun (WGS) entry which is preliminary data.</text>
</comment>
<gene>
    <name evidence="3" type="primary">gmr</name>
    <name evidence="3" type="ORF">TICRE_22300</name>
</gene>
<protein>
    <submittedName>
        <fullName evidence="3">Cyclic di-GMP phosphodiesterase Gmr</fullName>
        <ecNumber evidence="3">3.1.4.52</ecNumber>
    </submittedName>
</protein>
<feature type="domain" description="GGDEF" evidence="2">
    <location>
        <begin position="35"/>
        <end position="167"/>
    </location>
</feature>